<keyword evidence="2" id="KW-1185">Reference proteome</keyword>
<evidence type="ECO:0000313" key="1">
    <source>
        <dbReference type="EMBL" id="KHJ82543.1"/>
    </source>
</evidence>
<dbReference type="Proteomes" id="UP000053660">
    <property type="component" value="Unassembled WGS sequence"/>
</dbReference>
<proteinExistence type="predicted"/>
<dbReference type="EMBL" id="KN578831">
    <property type="protein sequence ID" value="KHJ82543.1"/>
    <property type="molecule type" value="Genomic_DNA"/>
</dbReference>
<dbReference type="AlphaFoldDB" id="A0A0B1SB61"/>
<accession>A0A0B1SB61</accession>
<evidence type="ECO:0000313" key="2">
    <source>
        <dbReference type="Proteomes" id="UP000053660"/>
    </source>
</evidence>
<protein>
    <submittedName>
        <fullName evidence="1">Uncharacterized protein</fullName>
    </submittedName>
</protein>
<sequence>MIHCIADYKCGMVVPSNCSQCSSAPVCFHQDCNATCTMACPSPRSYSCVLVESEGCPKQVCRKRPPITGAPVESPPN</sequence>
<name>A0A0B1SB61_OESDE</name>
<organism evidence="1 2">
    <name type="scientific">Oesophagostomum dentatum</name>
    <name type="common">Nodular worm</name>
    <dbReference type="NCBI Taxonomy" id="61180"/>
    <lineage>
        <taxon>Eukaryota</taxon>
        <taxon>Metazoa</taxon>
        <taxon>Ecdysozoa</taxon>
        <taxon>Nematoda</taxon>
        <taxon>Chromadorea</taxon>
        <taxon>Rhabditida</taxon>
        <taxon>Rhabditina</taxon>
        <taxon>Rhabditomorpha</taxon>
        <taxon>Strongyloidea</taxon>
        <taxon>Strongylidae</taxon>
        <taxon>Oesophagostomum</taxon>
    </lineage>
</organism>
<gene>
    <name evidence="1" type="ORF">OESDEN_17763</name>
</gene>
<reference evidence="1 2" key="1">
    <citation type="submission" date="2014-03" db="EMBL/GenBank/DDBJ databases">
        <title>Draft genome of the hookworm Oesophagostomum dentatum.</title>
        <authorList>
            <person name="Mitreva M."/>
        </authorList>
    </citation>
    <scope>NUCLEOTIDE SEQUENCE [LARGE SCALE GENOMIC DNA]</scope>
    <source>
        <strain evidence="1 2">OD-Hann</strain>
    </source>
</reference>